<sequence>MIKEKIEKDEGLRKLINELNSKKQILRVGIVFFNDDINMKKQYDFVKNEIDELIISTRLYKECGEICTKTTSYKLLKFNSNVVRGQKFHKIYYEKCSKDILTILYTMICSNSENRVRNPIEEFYIEDNLDEKIGSDTL</sequence>
<evidence type="ECO:0000313" key="2">
    <source>
        <dbReference type="Proteomes" id="UP000000814"/>
    </source>
</evidence>
<dbReference type="KEGG" id="cac:CA_C1194"/>
<dbReference type="PATRIC" id="fig|272562.8.peg.1395"/>
<dbReference type="Proteomes" id="UP000000814">
    <property type="component" value="Chromosome"/>
</dbReference>
<name>Q97JS9_CLOAB</name>
<dbReference type="HOGENOM" id="CLU_1851595_0_0_9"/>
<dbReference type="RefSeq" id="WP_010964507.1">
    <property type="nucleotide sequence ID" value="NC_003030.1"/>
</dbReference>
<dbReference type="AlphaFoldDB" id="Q97JS9"/>
<dbReference type="STRING" id="272562.CA_C1194"/>
<accession>Q97JS9</accession>
<organism evidence="1 2">
    <name type="scientific">Clostridium acetobutylicum (strain ATCC 824 / DSM 792 / JCM 1419 / IAM 19013 / LMG 5710 / NBRC 13948 / NRRL B-527 / VKM B-1787 / 2291 / W)</name>
    <dbReference type="NCBI Taxonomy" id="272562"/>
    <lineage>
        <taxon>Bacteria</taxon>
        <taxon>Bacillati</taxon>
        <taxon>Bacillota</taxon>
        <taxon>Clostridia</taxon>
        <taxon>Eubacteriales</taxon>
        <taxon>Clostridiaceae</taxon>
        <taxon>Clostridium</taxon>
    </lineage>
</organism>
<dbReference type="GeneID" id="44997704"/>
<reference evidence="1 2" key="1">
    <citation type="journal article" date="2001" name="J. Bacteriol.">
        <title>Genome sequence and comparative analysis of the solvent-producing bacterium Clostridium acetobutylicum.</title>
        <authorList>
            <person name="Nolling J."/>
            <person name="Breton G."/>
            <person name="Omelchenko M.V."/>
            <person name="Makarova K.S."/>
            <person name="Zeng Q."/>
            <person name="Gibson R."/>
            <person name="Lee H.M."/>
            <person name="Dubois J."/>
            <person name="Qiu D."/>
            <person name="Hitti J."/>
            <person name="Wolf Y.I."/>
            <person name="Tatusov R.L."/>
            <person name="Sabathe F."/>
            <person name="Doucette-Stamm L."/>
            <person name="Soucaille P."/>
            <person name="Daly M.J."/>
            <person name="Bennett G.N."/>
            <person name="Koonin E.V."/>
            <person name="Smith D.R."/>
        </authorList>
    </citation>
    <scope>NUCLEOTIDE SEQUENCE [LARGE SCALE GENOMIC DNA]</scope>
    <source>
        <strain evidence="2">ATCC 824 / DSM 792 / JCM 1419 / LMG 5710 / VKM B-1787</strain>
    </source>
</reference>
<dbReference type="PIR" id="C97047">
    <property type="entry name" value="C97047"/>
</dbReference>
<keyword evidence="2" id="KW-1185">Reference proteome</keyword>
<proteinExistence type="predicted"/>
<dbReference type="EMBL" id="AE001437">
    <property type="protein sequence ID" value="AAK79166.1"/>
    <property type="molecule type" value="Genomic_DNA"/>
</dbReference>
<evidence type="ECO:0000313" key="1">
    <source>
        <dbReference type="EMBL" id="AAK79166.1"/>
    </source>
</evidence>
<protein>
    <submittedName>
        <fullName evidence="1">Uncharacterized protein</fullName>
    </submittedName>
</protein>
<gene>
    <name evidence="1" type="ordered locus">CA_C1194</name>
</gene>